<reference evidence="2 3" key="1">
    <citation type="journal article" date="2015" name="Genome Biol. Evol.">
        <title>Comparative Genomics of a Bacterivorous Green Alga Reveals Evolutionary Causalities and Consequences of Phago-Mixotrophic Mode of Nutrition.</title>
        <authorList>
            <person name="Burns J.A."/>
            <person name="Paasch A."/>
            <person name="Narechania A."/>
            <person name="Kim E."/>
        </authorList>
    </citation>
    <scope>NUCLEOTIDE SEQUENCE [LARGE SCALE GENOMIC DNA]</scope>
    <source>
        <strain evidence="2 3">PLY_AMNH</strain>
    </source>
</reference>
<dbReference type="Proteomes" id="UP001190700">
    <property type="component" value="Unassembled WGS sequence"/>
</dbReference>
<evidence type="ECO:0000313" key="3">
    <source>
        <dbReference type="Proteomes" id="UP001190700"/>
    </source>
</evidence>
<comment type="caution">
    <text evidence="2">The sequence shown here is derived from an EMBL/GenBank/DDBJ whole genome shotgun (WGS) entry which is preliminary data.</text>
</comment>
<organism evidence="2 3">
    <name type="scientific">Cymbomonas tetramitiformis</name>
    <dbReference type="NCBI Taxonomy" id="36881"/>
    <lineage>
        <taxon>Eukaryota</taxon>
        <taxon>Viridiplantae</taxon>
        <taxon>Chlorophyta</taxon>
        <taxon>Pyramimonadophyceae</taxon>
        <taxon>Pyramimonadales</taxon>
        <taxon>Pyramimonadaceae</taxon>
        <taxon>Cymbomonas</taxon>
    </lineage>
</organism>
<dbReference type="EMBL" id="LGRX02012206">
    <property type="protein sequence ID" value="KAK3267782.1"/>
    <property type="molecule type" value="Genomic_DNA"/>
</dbReference>
<evidence type="ECO:0000256" key="1">
    <source>
        <dbReference type="SAM" id="MobiDB-lite"/>
    </source>
</evidence>
<accession>A0AAE0L0V6</accession>
<protein>
    <submittedName>
        <fullName evidence="2">Uncharacterized protein</fullName>
    </submittedName>
</protein>
<proteinExistence type="predicted"/>
<evidence type="ECO:0000313" key="2">
    <source>
        <dbReference type="EMBL" id="KAK3267782.1"/>
    </source>
</evidence>
<sequence>MVSAKDAEKQKLKFAEDQVQKSNFSLASSNLVTLDISGLQDMVAEIAEKVDVIHNFGQSSRDLITALQKEKEDMKDKLSAVQASLLAIKPLTSRIDKLTAEFSEYKIVTDEKMRKVAVSFAEMERHSLVPKIEAADAAPGPAGKGEKGARKTVAGTANEWTDLLENVKLSTAAIREIRTEHVAFGRQIETLQMQVRQLYELGAKKDDLQEVQDLVWKQGEKLMMFDTNYEAMLKSLEMIRLDTAGLTFSTTNTFEKHEQQISSLLTSTDNISQDYNGDFILKQNQIALVTRGVQQNQIALVT</sequence>
<gene>
    <name evidence="2" type="ORF">CYMTET_23683</name>
</gene>
<dbReference type="AlphaFoldDB" id="A0AAE0L0V6"/>
<keyword evidence="3" id="KW-1185">Reference proteome</keyword>
<name>A0AAE0L0V6_9CHLO</name>
<feature type="region of interest" description="Disordered" evidence="1">
    <location>
        <begin position="132"/>
        <end position="152"/>
    </location>
</feature>